<dbReference type="AlphaFoldDB" id="A0AA38MNZ0"/>
<evidence type="ECO:0000259" key="1">
    <source>
        <dbReference type="Pfam" id="PF12017"/>
    </source>
</evidence>
<evidence type="ECO:0000313" key="5">
    <source>
        <dbReference type="EMBL" id="KAJ3665540.1"/>
    </source>
</evidence>
<reference evidence="5" key="1">
    <citation type="journal article" date="2023" name="G3 (Bethesda)">
        <title>Whole genome assemblies of Zophobas morio and Tenebrio molitor.</title>
        <authorList>
            <person name="Kaur S."/>
            <person name="Stinson S.A."/>
            <person name="diCenzo G.C."/>
        </authorList>
    </citation>
    <scope>NUCLEOTIDE SEQUENCE</scope>
    <source>
        <strain evidence="5">QUZm001</strain>
    </source>
</reference>
<sequence length="795" mass="90626">MSTVSATLADISEESPSIIPQGVKRKLRISPRKIKAKYVSLQGKQSATRRQLYVSKKTVQKLKTKVLSMATIINDLKNNSDIGDNALDHLELAYDNVPHLLMRRYLKNLQRGKTTHEQYPPPLRQFAATLQFYSNKAYEYVRKTYALALPHQATIRKWCCNVNCDPGFCDAAFDAIKRKVTEAHENGREVICSLMLDEMAVRKQLDFDGKKTWGYIDYGIAFDSDSLELATEALVFMVVSQNAHWKIPVAYFLIKTLTGQQKANIVRESLIRLHNINVIITSVTCDGPASHFTMFKELGCNFDDVHNMQTSFPHPSQEDVKVFAILDACHMLKLIRNMLACLGDIKYQGKVISWRYIKKLHELQNEEFLNVANKLKKAHLEWRQHKMKVSLAAQTLSKSVADALEFLKDLGIGDFQGCEATIEFIRRIDSLFDILNSRSVRAKNFKAPLRENNEEMWRPFLTDTNEYLLNLTDVTDRPLWCTPRKTSILGFVITATSFMGIFDEFVSSKRLNYLLTYKCSQDHLEIFFCSVRSRNGWNNNPTPLQFCKTFRRLLLFTNITGEGGNCKVLCTTSMLSVSSGPKQKSTDVQQSVDMLVLKKYGLNILTEALADHDYDCLPNFIGLSEVAENVVAYIGGYVVRMVLKTFKCADCISSCIETRGSDLQFYRLLDKKNMGGLIKPSAGVVKICCYCELQIRKILQLTDNKLPSDEQFFKTFGIACAQRFYSAASILFPNLEDHALETAAIDEGHLYILIKQIINAYMRIRMFNLSKRLSYLAQGISVRHVYTKLVLFSHQ</sequence>
<dbReference type="EMBL" id="JALNTZ010000001">
    <property type="protein sequence ID" value="KAJ3665540.1"/>
    <property type="molecule type" value="Genomic_DNA"/>
</dbReference>
<feature type="domain" description="THAP9-like helix-turn-helix" evidence="1">
    <location>
        <begin position="76"/>
        <end position="158"/>
    </location>
</feature>
<organism evidence="5 6">
    <name type="scientific">Zophobas morio</name>
    <dbReference type="NCBI Taxonomy" id="2755281"/>
    <lineage>
        <taxon>Eukaryota</taxon>
        <taxon>Metazoa</taxon>
        <taxon>Ecdysozoa</taxon>
        <taxon>Arthropoda</taxon>
        <taxon>Hexapoda</taxon>
        <taxon>Insecta</taxon>
        <taxon>Pterygota</taxon>
        <taxon>Neoptera</taxon>
        <taxon>Endopterygota</taxon>
        <taxon>Coleoptera</taxon>
        <taxon>Polyphaga</taxon>
        <taxon>Cucujiformia</taxon>
        <taxon>Tenebrionidae</taxon>
        <taxon>Zophobas</taxon>
    </lineage>
</organism>
<feature type="domain" description="Transposable element P transposase-like GTP-binding insertion" evidence="3">
    <location>
        <begin position="329"/>
        <end position="448"/>
    </location>
</feature>
<dbReference type="PANTHER" id="PTHR47577">
    <property type="entry name" value="THAP DOMAIN-CONTAINING PROTEIN 6"/>
    <property type="match status" value="1"/>
</dbReference>
<evidence type="ECO:0008006" key="7">
    <source>
        <dbReference type="Google" id="ProtNLM"/>
    </source>
</evidence>
<accession>A0AA38MNZ0</accession>
<protein>
    <recommendedName>
        <fullName evidence="7">THAP domain-containing protein 9</fullName>
    </recommendedName>
</protein>
<evidence type="ECO:0000259" key="2">
    <source>
        <dbReference type="Pfam" id="PF21787"/>
    </source>
</evidence>
<name>A0AA38MNZ0_9CUCU</name>
<feature type="domain" description="Transposable element P transposase-like RNase H C-terminal" evidence="4">
    <location>
        <begin position="517"/>
        <end position="551"/>
    </location>
</feature>
<keyword evidence="6" id="KW-1185">Reference proteome</keyword>
<gene>
    <name evidence="5" type="ORF">Zmor_001031</name>
</gene>
<dbReference type="Proteomes" id="UP001168821">
    <property type="component" value="Unassembled WGS sequence"/>
</dbReference>
<comment type="caution">
    <text evidence="5">The sequence shown here is derived from an EMBL/GenBank/DDBJ whole genome shotgun (WGS) entry which is preliminary data.</text>
</comment>
<evidence type="ECO:0000259" key="4">
    <source>
        <dbReference type="Pfam" id="PF21789"/>
    </source>
</evidence>
<dbReference type="Pfam" id="PF21788">
    <property type="entry name" value="TNP-like_GBD"/>
    <property type="match status" value="1"/>
</dbReference>
<dbReference type="Pfam" id="PF12017">
    <property type="entry name" value="Tnp_P_element"/>
    <property type="match status" value="1"/>
</dbReference>
<dbReference type="InterPro" id="IPR048366">
    <property type="entry name" value="TNP-like_GBD"/>
</dbReference>
<feature type="domain" description="Transposable element P transposase-like RNase H" evidence="2">
    <location>
        <begin position="164"/>
        <end position="299"/>
    </location>
</feature>
<evidence type="ECO:0000259" key="3">
    <source>
        <dbReference type="Pfam" id="PF21788"/>
    </source>
</evidence>
<dbReference type="InterPro" id="IPR048367">
    <property type="entry name" value="TNP-like_RNaseH_C"/>
</dbReference>
<dbReference type="Pfam" id="PF21787">
    <property type="entry name" value="TNP-like_RNaseH_N"/>
    <property type="match status" value="1"/>
</dbReference>
<dbReference type="InterPro" id="IPR021896">
    <property type="entry name" value="THAP9-like_HTH"/>
</dbReference>
<dbReference type="InterPro" id="IPR048365">
    <property type="entry name" value="TNP-like_RNaseH_N"/>
</dbReference>
<dbReference type="Pfam" id="PF21789">
    <property type="entry name" value="TNP-like_RNaseH_C"/>
    <property type="match status" value="1"/>
</dbReference>
<proteinExistence type="predicted"/>
<evidence type="ECO:0000313" key="6">
    <source>
        <dbReference type="Proteomes" id="UP001168821"/>
    </source>
</evidence>
<dbReference type="PANTHER" id="PTHR47577:SF2">
    <property type="entry name" value="THAP DOMAIN CONTAINING 9"/>
    <property type="match status" value="1"/>
</dbReference>